<evidence type="ECO:0000313" key="3">
    <source>
        <dbReference type="Proteomes" id="UP000265520"/>
    </source>
</evidence>
<evidence type="ECO:0000313" key="2">
    <source>
        <dbReference type="EMBL" id="MCI45753.1"/>
    </source>
</evidence>
<evidence type="ECO:0000256" key="1">
    <source>
        <dbReference type="SAM" id="MobiDB-lite"/>
    </source>
</evidence>
<comment type="caution">
    <text evidence="2">The sequence shown here is derived from an EMBL/GenBank/DDBJ whole genome shotgun (WGS) entry which is preliminary data.</text>
</comment>
<keyword evidence="3" id="KW-1185">Reference proteome</keyword>
<dbReference type="Proteomes" id="UP000265520">
    <property type="component" value="Unassembled WGS sequence"/>
</dbReference>
<protein>
    <submittedName>
        <fullName evidence="2">TIR-NBS-LRR RCT1 resistance protein</fullName>
    </submittedName>
</protein>
<feature type="region of interest" description="Disordered" evidence="1">
    <location>
        <begin position="43"/>
        <end position="67"/>
    </location>
</feature>
<feature type="non-terminal residue" evidence="2">
    <location>
        <position position="96"/>
    </location>
</feature>
<proteinExistence type="predicted"/>
<dbReference type="AlphaFoldDB" id="A0A392S9X6"/>
<organism evidence="2 3">
    <name type="scientific">Trifolium medium</name>
    <dbReference type="NCBI Taxonomy" id="97028"/>
    <lineage>
        <taxon>Eukaryota</taxon>
        <taxon>Viridiplantae</taxon>
        <taxon>Streptophyta</taxon>
        <taxon>Embryophyta</taxon>
        <taxon>Tracheophyta</taxon>
        <taxon>Spermatophyta</taxon>
        <taxon>Magnoliopsida</taxon>
        <taxon>eudicotyledons</taxon>
        <taxon>Gunneridae</taxon>
        <taxon>Pentapetalae</taxon>
        <taxon>rosids</taxon>
        <taxon>fabids</taxon>
        <taxon>Fabales</taxon>
        <taxon>Fabaceae</taxon>
        <taxon>Papilionoideae</taxon>
        <taxon>50 kb inversion clade</taxon>
        <taxon>NPAAA clade</taxon>
        <taxon>Hologalegina</taxon>
        <taxon>IRL clade</taxon>
        <taxon>Trifolieae</taxon>
        <taxon>Trifolium</taxon>
    </lineage>
</organism>
<accession>A0A392S9X6</accession>
<sequence length="96" mass="10243">MVNHMQITIYAGGLYADVVGPAQLVPHDPDQLAEAVAEEISAAEANGDQEQQIPPSEGQPEQQAAAAPETIGSALAQILDAFRELRADFFQLEQTV</sequence>
<name>A0A392S9X6_9FABA</name>
<reference evidence="2 3" key="1">
    <citation type="journal article" date="2018" name="Front. Plant Sci.">
        <title>Red Clover (Trifolium pratense) and Zigzag Clover (T. medium) - A Picture of Genomic Similarities and Differences.</title>
        <authorList>
            <person name="Dluhosova J."/>
            <person name="Istvanek J."/>
            <person name="Nedelnik J."/>
            <person name="Repkova J."/>
        </authorList>
    </citation>
    <scope>NUCLEOTIDE SEQUENCE [LARGE SCALE GENOMIC DNA]</scope>
    <source>
        <strain evidence="3">cv. 10/8</strain>
        <tissue evidence="2">Leaf</tissue>
    </source>
</reference>
<feature type="compositionally biased region" description="Low complexity" evidence="1">
    <location>
        <begin position="54"/>
        <end position="67"/>
    </location>
</feature>
<dbReference type="EMBL" id="LXQA010347994">
    <property type="protein sequence ID" value="MCI45753.1"/>
    <property type="molecule type" value="Genomic_DNA"/>
</dbReference>